<dbReference type="Proteomes" id="UP000688947">
    <property type="component" value="Unassembled WGS sequence"/>
</dbReference>
<protein>
    <submittedName>
        <fullName evidence="1">Uncharacterized protein</fullName>
    </submittedName>
</protein>
<name>A0A8T1TVW3_9STRA</name>
<accession>A0A8T1TVW3</accession>
<reference evidence="1" key="1">
    <citation type="submission" date="2021-01" db="EMBL/GenBank/DDBJ databases">
        <title>Phytophthora aleatoria, a newly-described species from Pinus radiata is distinct from Phytophthora cactorum isolates based on comparative genomics.</title>
        <authorList>
            <person name="Mcdougal R."/>
            <person name="Panda P."/>
            <person name="Williams N."/>
            <person name="Studholme D.J."/>
        </authorList>
    </citation>
    <scope>NUCLEOTIDE SEQUENCE</scope>
    <source>
        <strain evidence="1">NZFS 3830</strain>
    </source>
</reference>
<organism evidence="1 2">
    <name type="scientific">Phytophthora cactorum</name>
    <dbReference type="NCBI Taxonomy" id="29920"/>
    <lineage>
        <taxon>Eukaryota</taxon>
        <taxon>Sar</taxon>
        <taxon>Stramenopiles</taxon>
        <taxon>Oomycota</taxon>
        <taxon>Peronosporomycetes</taxon>
        <taxon>Peronosporales</taxon>
        <taxon>Peronosporaceae</taxon>
        <taxon>Phytophthora</taxon>
    </lineage>
</organism>
<dbReference type="AlphaFoldDB" id="A0A8T1TVW3"/>
<evidence type="ECO:0000313" key="1">
    <source>
        <dbReference type="EMBL" id="KAG6947877.1"/>
    </source>
</evidence>
<sequence>MDAFETVATTAVITGRTSTSSDPLNEDNINLRDDKGSANDCLIRKSNAYQSSSNWTNVIEMFPNLFPGGCGGPDEKWARKLSLRKWILRCFRLPAALVAGNISRETILQAVQYYKYLTESQAHGVQPTPPPDAIKEIFDL</sequence>
<proteinExistence type="predicted"/>
<dbReference type="EMBL" id="JAENGZ010001468">
    <property type="protein sequence ID" value="KAG6947877.1"/>
    <property type="molecule type" value="Genomic_DNA"/>
</dbReference>
<gene>
    <name evidence="1" type="ORF">JG687_00015819</name>
</gene>
<comment type="caution">
    <text evidence="1">The sequence shown here is derived from an EMBL/GenBank/DDBJ whole genome shotgun (WGS) entry which is preliminary data.</text>
</comment>
<evidence type="ECO:0000313" key="2">
    <source>
        <dbReference type="Proteomes" id="UP000688947"/>
    </source>
</evidence>